<protein>
    <recommendedName>
        <fullName evidence="4">LXG domain-containing protein</fullName>
    </recommendedName>
</protein>
<gene>
    <name evidence="5" type="ORF">CGZ90_16255</name>
</gene>
<comment type="caution">
    <text evidence="5">The sequence shown here is derived from an EMBL/GenBank/DDBJ whole genome shotgun (WGS) entry which is preliminary data.</text>
</comment>
<dbReference type="PANTHER" id="PTHR34976">
    <property type="entry name" value="RIBONUCLEASE YQCG-RELATED"/>
    <property type="match status" value="1"/>
</dbReference>
<dbReference type="PROSITE" id="PS51756">
    <property type="entry name" value="LXG"/>
    <property type="match status" value="1"/>
</dbReference>
<dbReference type="Proteomes" id="UP000215059">
    <property type="component" value="Unassembled WGS sequence"/>
</dbReference>
<organism evidence="5 6">
    <name type="scientific">Fictibacillus aquaticus</name>
    <dbReference type="NCBI Taxonomy" id="2021314"/>
    <lineage>
        <taxon>Bacteria</taxon>
        <taxon>Bacillati</taxon>
        <taxon>Bacillota</taxon>
        <taxon>Bacilli</taxon>
        <taxon>Bacillales</taxon>
        <taxon>Fictibacillaceae</taxon>
        <taxon>Fictibacillus</taxon>
    </lineage>
</organism>
<dbReference type="Pfam" id="PF04740">
    <property type="entry name" value="LXG"/>
    <property type="match status" value="1"/>
</dbReference>
<keyword evidence="2" id="KW-0964">Secreted</keyword>
<dbReference type="EMBL" id="NOII01000011">
    <property type="protein sequence ID" value="OYD56564.1"/>
    <property type="molecule type" value="Genomic_DNA"/>
</dbReference>
<dbReference type="RefSeq" id="WP_094253580.1">
    <property type="nucleotide sequence ID" value="NZ_JBHLXL010000002.1"/>
</dbReference>
<evidence type="ECO:0000259" key="4">
    <source>
        <dbReference type="PROSITE" id="PS51756"/>
    </source>
</evidence>
<dbReference type="InterPro" id="IPR006829">
    <property type="entry name" value="LXG_dom"/>
</dbReference>
<dbReference type="Pfam" id="PF14449">
    <property type="entry name" value="PT-TG"/>
    <property type="match status" value="1"/>
</dbReference>
<evidence type="ECO:0000256" key="3">
    <source>
        <dbReference type="ARBA" id="ARBA00034117"/>
    </source>
</evidence>
<evidence type="ECO:0000256" key="1">
    <source>
        <dbReference type="ARBA" id="ARBA00004613"/>
    </source>
</evidence>
<dbReference type="InterPro" id="IPR027797">
    <property type="entry name" value="PT-TG_dom"/>
</dbReference>
<dbReference type="PANTHER" id="PTHR34976:SF2">
    <property type="entry name" value="TYPE VII SECRETION SYSTEM PROTEIN ESSD"/>
    <property type="match status" value="1"/>
</dbReference>
<dbReference type="AlphaFoldDB" id="A0A235F5W0"/>
<evidence type="ECO:0000313" key="6">
    <source>
        <dbReference type="Proteomes" id="UP000215059"/>
    </source>
</evidence>
<feature type="domain" description="LXG" evidence="4">
    <location>
        <begin position="2"/>
        <end position="236"/>
    </location>
</feature>
<name>A0A235F5W0_9BACL</name>
<keyword evidence="6" id="KW-1185">Reference proteome</keyword>
<dbReference type="OrthoDB" id="6636741at2"/>
<evidence type="ECO:0000256" key="2">
    <source>
        <dbReference type="ARBA" id="ARBA00022525"/>
    </source>
</evidence>
<proteinExistence type="inferred from homology"/>
<reference evidence="5 6" key="1">
    <citation type="submission" date="2017-07" db="EMBL/GenBank/DDBJ databases">
        <title>Fictibacillus sp. nov. GDSW-R2A3 Genome sequencing and assembly.</title>
        <authorList>
            <person name="Mayilraj S."/>
        </authorList>
    </citation>
    <scope>NUCLEOTIDE SEQUENCE [LARGE SCALE GENOMIC DNA]</scope>
    <source>
        <strain evidence="5 6">GDSW-R2A3</strain>
    </source>
</reference>
<evidence type="ECO:0000313" key="5">
    <source>
        <dbReference type="EMBL" id="OYD56564.1"/>
    </source>
</evidence>
<sequence>MANKVYEASTLQSAAEERALHYKSLKEQFERLKKEFSSIVGDSGFQGHGAEAIKGFYKAQMEVVDAWVQLIDMNTAFLKGIPGDAEDANLAGSTVVQVPFLKENVARSIRMSQDMVDEQQDALQRIFNDVGDLVSLNVFSKGPFEDLMHKAEKKRDETVEKVNELDQKLTQEYMMSQNQESLIYALFAQLMEATRQGENISPIHFNSEAYYAGEVHKAKSEVEQMTSEYLTFKEDQIQARIAAKEIEEMENRPWYEKTWDTVCTFTGEVTGYYDSKRAIEGVDPVTGRKLSDAERIAAGAMAAAGFIPVVGWAGRAVKGGSAIYKTARGVDAAADAMRVMKTPKGLTALQKTEYGIYGLVSANGFSEYFTGKDMFGNELTQEQRNQSMFNAFAILGVSGAGYAIDKMNVSKMIQNKFPYSTQYAKMKAAKAQEVFKAIGKNVGNVRVPVGFKVESMAAATGQTLKTITVDTKTAKELMQQASMAKGAGSKVIKGKYAAENLEDLRGYDSIIDEVLANYNISRNEFNALKLKDYSELLDEDVELLEAIRKSVSPITKDTLLQKTIPFKDIENYINGRYGTIGGYIAKAEDVHHIKSYKEFVESLRLDYIDGSGSRPFPEEGGSYGIIKFKTQFVHNVEIPFGEKFNGGHNKDGPPCTRNGFTGSRNGTVVPEYKFDNYYMPKHGAELFQVIDGKEILIGVYDGMKERFVPVN</sequence>
<dbReference type="InterPro" id="IPR051768">
    <property type="entry name" value="Bact_secretion_toxin"/>
</dbReference>
<dbReference type="GO" id="GO:0005576">
    <property type="term" value="C:extracellular region"/>
    <property type="evidence" value="ECO:0007669"/>
    <property type="project" value="UniProtKB-SubCell"/>
</dbReference>
<comment type="subcellular location">
    <subcellularLocation>
        <location evidence="1">Secreted</location>
    </subcellularLocation>
</comment>
<comment type="similarity">
    <text evidence="3">In the N-terminal section; belongs to the LXG family.</text>
</comment>
<accession>A0A235F5W0</accession>